<sequence>MPNRDTEPHFDALSLLAGVDATASQPSEAVGSDGTRIVFYERENETDDGAAGEKARMTFTGCFTIDGFMIQNAQGVPVDAGFGAEFDAAGGPSSAWVWFCRPVNEAVKDKFEGFFKGTFDDGGMRMEIDPHTFLDFADSASWTAFECEDEGDDGPALVP</sequence>
<reference evidence="1 2" key="1">
    <citation type="journal article" date="2018" name="Int. J. Syst. Evol. Microbiol.">
        <title>Rubneribacter badeniensis gen. nov., sp. nov. and Enteroscipio rubneri gen. nov., sp. nov., new members of the Eggerthellaceae isolated from human faeces.</title>
        <authorList>
            <person name="Danylec N."/>
            <person name="Gobl A."/>
            <person name="Stoll D.A."/>
            <person name="Hetzer B."/>
            <person name="Kulling S.E."/>
            <person name="Huch M."/>
        </authorList>
    </citation>
    <scope>NUCLEOTIDE SEQUENCE [LARGE SCALE GENOMIC DNA]</scope>
    <source>
        <strain evidence="1 2">ResAG-85</strain>
    </source>
</reference>
<evidence type="ECO:0000313" key="2">
    <source>
        <dbReference type="Proteomes" id="UP000236488"/>
    </source>
</evidence>
<dbReference type="Proteomes" id="UP000236488">
    <property type="component" value="Unassembled WGS sequence"/>
</dbReference>
<dbReference type="RefSeq" id="WP_092197461.1">
    <property type="nucleotide sequence ID" value="NZ_DBEYRC010000006.1"/>
</dbReference>
<dbReference type="EMBL" id="PPEL01000002">
    <property type="protein sequence ID" value="PNV66475.1"/>
    <property type="molecule type" value="Genomic_DNA"/>
</dbReference>
<gene>
    <name evidence="1" type="ORF">C2L80_00830</name>
</gene>
<protein>
    <submittedName>
        <fullName evidence="1">Uncharacterized protein</fullName>
    </submittedName>
</protein>
<evidence type="ECO:0000313" key="1">
    <source>
        <dbReference type="EMBL" id="PNV66475.1"/>
    </source>
</evidence>
<keyword evidence="2" id="KW-1185">Reference proteome</keyword>
<proteinExistence type="predicted"/>
<accession>A0A2K2U819</accession>
<dbReference type="AlphaFoldDB" id="A0A2K2U819"/>
<comment type="caution">
    <text evidence="1">The sequence shown here is derived from an EMBL/GenBank/DDBJ whole genome shotgun (WGS) entry which is preliminary data.</text>
</comment>
<name>A0A2K2U819_9ACTN</name>
<organism evidence="1 2">
    <name type="scientific">Rubneribacter badeniensis</name>
    <dbReference type="NCBI Taxonomy" id="2070688"/>
    <lineage>
        <taxon>Bacteria</taxon>
        <taxon>Bacillati</taxon>
        <taxon>Actinomycetota</taxon>
        <taxon>Coriobacteriia</taxon>
        <taxon>Eggerthellales</taxon>
        <taxon>Eggerthellaceae</taxon>
        <taxon>Rubneribacter</taxon>
    </lineage>
</organism>